<proteinExistence type="inferred from homology"/>
<dbReference type="PANTHER" id="PTHR47245">
    <property type="entry name" value="PEPTIDYLPROLYL ISOMERASE"/>
    <property type="match status" value="1"/>
</dbReference>
<dbReference type="PROSITE" id="PS51257">
    <property type="entry name" value="PROKAR_LIPOPROTEIN"/>
    <property type="match status" value="1"/>
</dbReference>
<keyword evidence="8 12" id="KW-0413">Isomerase</keyword>
<feature type="chain" id="PRO_5047491503" description="Parvulin-like PPIase" evidence="10">
    <location>
        <begin position="22"/>
        <end position="334"/>
    </location>
</feature>
<keyword evidence="13" id="KW-1185">Reference proteome</keyword>
<evidence type="ECO:0000256" key="2">
    <source>
        <dbReference type="ARBA" id="ARBA00007656"/>
    </source>
</evidence>
<feature type="region of interest" description="Disordered" evidence="9">
    <location>
        <begin position="284"/>
        <end position="334"/>
    </location>
</feature>
<dbReference type="SUPFAM" id="SSF54534">
    <property type="entry name" value="FKBP-like"/>
    <property type="match status" value="1"/>
</dbReference>
<dbReference type="Gene3D" id="1.10.8.1040">
    <property type="match status" value="1"/>
</dbReference>
<evidence type="ECO:0000313" key="12">
    <source>
        <dbReference type="EMBL" id="MDC7695620.1"/>
    </source>
</evidence>
<keyword evidence="10" id="KW-0732">Signal</keyword>
<dbReference type="InterPro" id="IPR050245">
    <property type="entry name" value="PrsA_foldase"/>
</dbReference>
<dbReference type="GO" id="GO:0016853">
    <property type="term" value="F:isomerase activity"/>
    <property type="evidence" value="ECO:0007669"/>
    <property type="project" value="UniProtKB-KW"/>
</dbReference>
<evidence type="ECO:0000256" key="3">
    <source>
        <dbReference type="ARBA" id="ARBA00013194"/>
    </source>
</evidence>
<dbReference type="SUPFAM" id="SSF109998">
    <property type="entry name" value="Triger factor/SurA peptide-binding domain-like"/>
    <property type="match status" value="1"/>
</dbReference>
<keyword evidence="5 8" id="KW-0697">Rotamase</keyword>
<sequence length="334" mass="36116">MQRWMKLRQLAAVALVTLTIAGCDKPTLDERPPEPGDVAVARIDGHTIWASDVRYEAVQQGLIGDGEPFDLASPLFRRTLEEVIDQKLLAQAALKKGIDRTELAQRRIAAAREDILGHMLLEQSVDAAIDDKKVKDLYEEQVKLAQKSEEIRARLILVKTRPEADNILRQLQSGSLFEAMAMERSIDQATRFNGGDMGYFTTDVIPESYRATLMTAKPGQVAGPVQIDGGWAVFKVEERRPEQPMTIEEARPGIVSALKLEQVRGLLGGLRDGARVEFLVKGLSSSEDREPASAPAGAAQASASASEAGDDVGEGPEKASTSASSAASRAAAKK</sequence>
<dbReference type="RefSeq" id="WP_272742279.1">
    <property type="nucleotide sequence ID" value="NZ_JAQQKW010000010.1"/>
</dbReference>
<comment type="similarity">
    <text evidence="2">Belongs to the PpiC/parvulin rotamase family.</text>
</comment>
<organism evidence="12 13">
    <name type="scientific">Asticcacaulis currens</name>
    <dbReference type="NCBI Taxonomy" id="2984210"/>
    <lineage>
        <taxon>Bacteria</taxon>
        <taxon>Pseudomonadati</taxon>
        <taxon>Pseudomonadota</taxon>
        <taxon>Alphaproteobacteria</taxon>
        <taxon>Caulobacterales</taxon>
        <taxon>Caulobacteraceae</taxon>
        <taxon>Asticcacaulis</taxon>
    </lineage>
</organism>
<comment type="catalytic activity">
    <reaction evidence="1">
        <text>[protein]-peptidylproline (omega=180) = [protein]-peptidylproline (omega=0)</text>
        <dbReference type="Rhea" id="RHEA:16237"/>
        <dbReference type="Rhea" id="RHEA-COMP:10747"/>
        <dbReference type="Rhea" id="RHEA-COMP:10748"/>
        <dbReference type="ChEBI" id="CHEBI:83833"/>
        <dbReference type="ChEBI" id="CHEBI:83834"/>
        <dbReference type="EC" id="5.2.1.8"/>
    </reaction>
</comment>
<dbReference type="Proteomes" id="UP001216595">
    <property type="component" value="Unassembled WGS sequence"/>
</dbReference>
<gene>
    <name evidence="12" type="ORF">PQU94_15185</name>
</gene>
<dbReference type="EMBL" id="JAQQKW010000010">
    <property type="protein sequence ID" value="MDC7695620.1"/>
    <property type="molecule type" value="Genomic_DNA"/>
</dbReference>
<feature type="compositionally biased region" description="Low complexity" evidence="9">
    <location>
        <begin position="292"/>
        <end position="307"/>
    </location>
</feature>
<evidence type="ECO:0000256" key="4">
    <source>
        <dbReference type="ARBA" id="ARBA00018370"/>
    </source>
</evidence>
<name>A0ABT5IIC2_9CAUL</name>
<evidence type="ECO:0000313" key="13">
    <source>
        <dbReference type="Proteomes" id="UP001216595"/>
    </source>
</evidence>
<protein>
    <recommendedName>
        <fullName evidence="4">Parvulin-like PPIase</fullName>
        <ecNumber evidence="3">5.2.1.8</ecNumber>
    </recommendedName>
    <alternativeName>
        <fullName evidence="6">Peptidyl-prolyl cis-trans isomerase plp</fullName>
    </alternativeName>
    <alternativeName>
        <fullName evidence="7">Rotamase plp</fullName>
    </alternativeName>
</protein>
<feature type="compositionally biased region" description="Low complexity" evidence="9">
    <location>
        <begin position="319"/>
        <end position="334"/>
    </location>
</feature>
<dbReference type="EC" id="5.2.1.8" evidence="3"/>
<feature type="signal peptide" evidence="10">
    <location>
        <begin position="1"/>
        <end position="21"/>
    </location>
</feature>
<comment type="caution">
    <text evidence="12">The sequence shown here is derived from an EMBL/GenBank/DDBJ whole genome shotgun (WGS) entry which is preliminary data.</text>
</comment>
<dbReference type="InterPro" id="IPR027304">
    <property type="entry name" value="Trigger_fact/SurA_dom_sf"/>
</dbReference>
<dbReference type="Pfam" id="PF13145">
    <property type="entry name" value="Rotamase_2"/>
    <property type="match status" value="1"/>
</dbReference>
<dbReference type="Gene3D" id="3.10.50.40">
    <property type="match status" value="1"/>
</dbReference>
<dbReference type="PROSITE" id="PS50198">
    <property type="entry name" value="PPIC_PPIASE_2"/>
    <property type="match status" value="1"/>
</dbReference>
<evidence type="ECO:0000259" key="11">
    <source>
        <dbReference type="PROSITE" id="PS50198"/>
    </source>
</evidence>
<evidence type="ECO:0000256" key="1">
    <source>
        <dbReference type="ARBA" id="ARBA00000971"/>
    </source>
</evidence>
<accession>A0ABT5IIC2</accession>
<reference evidence="12 13" key="1">
    <citation type="submission" date="2023-01" db="EMBL/GenBank/DDBJ databases">
        <title>Novel species of the genus Asticcacaulis isolated from rivers.</title>
        <authorList>
            <person name="Lu H."/>
        </authorList>
    </citation>
    <scope>NUCLEOTIDE SEQUENCE [LARGE SCALE GENOMIC DNA]</scope>
    <source>
        <strain evidence="12 13">DXS10W</strain>
    </source>
</reference>
<feature type="domain" description="PpiC" evidence="11">
    <location>
        <begin position="148"/>
        <end position="238"/>
    </location>
</feature>
<evidence type="ECO:0000256" key="7">
    <source>
        <dbReference type="ARBA" id="ARBA00031484"/>
    </source>
</evidence>
<dbReference type="InterPro" id="IPR046357">
    <property type="entry name" value="PPIase_dom_sf"/>
</dbReference>
<dbReference type="PANTHER" id="PTHR47245:SF2">
    <property type="entry name" value="PEPTIDYL-PROLYL CIS-TRANS ISOMERASE HP_0175-RELATED"/>
    <property type="match status" value="1"/>
</dbReference>
<evidence type="ECO:0000256" key="10">
    <source>
        <dbReference type="SAM" id="SignalP"/>
    </source>
</evidence>
<evidence type="ECO:0000256" key="6">
    <source>
        <dbReference type="ARBA" id="ARBA00030642"/>
    </source>
</evidence>
<evidence type="ECO:0000256" key="5">
    <source>
        <dbReference type="ARBA" id="ARBA00023110"/>
    </source>
</evidence>
<dbReference type="InterPro" id="IPR000297">
    <property type="entry name" value="PPIase_PpiC"/>
</dbReference>
<evidence type="ECO:0000256" key="9">
    <source>
        <dbReference type="SAM" id="MobiDB-lite"/>
    </source>
</evidence>
<evidence type="ECO:0000256" key="8">
    <source>
        <dbReference type="PROSITE-ProRule" id="PRU00278"/>
    </source>
</evidence>